<evidence type="ECO:0000313" key="1">
    <source>
        <dbReference type="EMBL" id="PWR23232.1"/>
    </source>
</evidence>
<gene>
    <name evidence="1" type="ORF">DKG75_01270</name>
</gene>
<proteinExistence type="predicted"/>
<evidence type="ECO:0000313" key="2">
    <source>
        <dbReference type="Proteomes" id="UP000246077"/>
    </source>
</evidence>
<reference evidence="2" key="1">
    <citation type="submission" date="2018-05" db="EMBL/GenBank/DDBJ databases">
        <title>Zavarzinia sp. HR-AS.</title>
        <authorList>
            <person name="Lee Y."/>
            <person name="Jeon C.O."/>
        </authorList>
    </citation>
    <scope>NUCLEOTIDE SEQUENCE [LARGE SCALE GENOMIC DNA]</scope>
    <source>
        <strain evidence="2">DSM 1231</strain>
    </source>
</reference>
<dbReference type="Proteomes" id="UP000246077">
    <property type="component" value="Unassembled WGS sequence"/>
</dbReference>
<comment type="caution">
    <text evidence="1">The sequence shown here is derived from an EMBL/GenBank/DDBJ whole genome shotgun (WGS) entry which is preliminary data.</text>
</comment>
<accession>A0A317E9H3</accession>
<dbReference type="OrthoDB" id="482757at2"/>
<sequence>MANLEPRAKGGSGIGFDPDNGVLVIGVGESYKLDLAYGDAVDLYLEEPNDGAVKLDPPGPAKGDETHRPFAVTGKKPGSATLHGVLSRDLPPWPKGSRFIQPLSIRVVNGTAGNRQAFGGHSIHEDFRKELVAMNWRDAVLRVAFDQMYSKNGTGTSAAARPAYDEIDENWCGAFVVWCYDVLAKAKGSDSPFGRKFSDSCALRSGIKALAYAIQYPEKFTIYNYTGADRYGGAKTTVAFKPVTPGAIQRGDVCLTRDEHGVFRHVCMVYEPPKDANGSFSVMNGNAGDASGAKSAKAGPIALSYPANASESWVIRSTKWEVKNRKGEVEQKSNPADSVGDTAYHYLFLHINDW</sequence>
<organism evidence="1 2">
    <name type="scientific">Zavarzinia compransoris</name>
    <dbReference type="NCBI Taxonomy" id="1264899"/>
    <lineage>
        <taxon>Bacteria</taxon>
        <taxon>Pseudomonadati</taxon>
        <taxon>Pseudomonadota</taxon>
        <taxon>Alphaproteobacteria</taxon>
        <taxon>Rhodospirillales</taxon>
        <taxon>Zavarziniaceae</taxon>
        <taxon>Zavarzinia</taxon>
    </lineage>
</organism>
<keyword evidence="2" id="KW-1185">Reference proteome</keyword>
<name>A0A317E9H3_9PROT</name>
<dbReference type="RefSeq" id="WP_109919266.1">
    <property type="nucleotide sequence ID" value="NZ_QGLF01000001.1"/>
</dbReference>
<dbReference type="EMBL" id="QGLF01000001">
    <property type="protein sequence ID" value="PWR23232.1"/>
    <property type="molecule type" value="Genomic_DNA"/>
</dbReference>
<protein>
    <submittedName>
        <fullName evidence="1">Uncharacterized protein</fullName>
    </submittedName>
</protein>
<dbReference type="AlphaFoldDB" id="A0A317E9H3"/>